<feature type="transmembrane region" description="Helical" evidence="1">
    <location>
        <begin position="43"/>
        <end position="66"/>
    </location>
</feature>
<keyword evidence="1" id="KW-0812">Transmembrane</keyword>
<dbReference type="EMBL" id="JASBNA010000008">
    <property type="protein sequence ID" value="KAK7689378.1"/>
    <property type="molecule type" value="Genomic_DNA"/>
</dbReference>
<protein>
    <recommendedName>
        <fullName evidence="5">MARVEL domain-containing protein</fullName>
    </recommendedName>
</protein>
<feature type="transmembrane region" description="Helical" evidence="1">
    <location>
        <begin position="129"/>
        <end position="149"/>
    </location>
</feature>
<evidence type="ECO:0000313" key="4">
    <source>
        <dbReference type="Proteomes" id="UP001385951"/>
    </source>
</evidence>
<accession>A0AAW0G6U7</accession>
<feature type="transmembrane region" description="Helical" evidence="1">
    <location>
        <begin position="78"/>
        <end position="95"/>
    </location>
</feature>
<name>A0AAW0G6U7_9APHY</name>
<keyword evidence="1" id="KW-0472">Membrane</keyword>
<sequence length="205" mass="23593">MGLSPAGKRKLAAQLFLVLIDIIVLAFATRINLFQEFYYMADVFPFALSIVTLSILIIMMLLEYGISNSFTAKPPFEIGMLYILSIFWLAFNVFSTTRWRHVPMSCSSIPSDYPDMRSWCQDVQALKSLVWIHFVALFFTASFTLRYVLVQHNRGNRLIWKTPISQYNPRAMSEFITDDTSFQWVSAGSDPNARRTGDWAAFEKI</sequence>
<dbReference type="EMBL" id="JASBNA010000125">
    <property type="protein sequence ID" value="KAK7676261.1"/>
    <property type="molecule type" value="Genomic_DNA"/>
</dbReference>
<proteinExistence type="predicted"/>
<keyword evidence="1" id="KW-1133">Transmembrane helix</keyword>
<evidence type="ECO:0000256" key="1">
    <source>
        <dbReference type="SAM" id="Phobius"/>
    </source>
</evidence>
<evidence type="ECO:0000313" key="3">
    <source>
        <dbReference type="EMBL" id="KAK7689378.1"/>
    </source>
</evidence>
<comment type="caution">
    <text evidence="3">The sequence shown here is derived from an EMBL/GenBank/DDBJ whole genome shotgun (WGS) entry which is preliminary data.</text>
</comment>
<gene>
    <name evidence="3" type="ORF">QCA50_007170</name>
    <name evidence="2" type="ORF">QCA50_020762</name>
</gene>
<dbReference type="AlphaFoldDB" id="A0AAW0G6U7"/>
<keyword evidence="4" id="KW-1185">Reference proteome</keyword>
<evidence type="ECO:0008006" key="5">
    <source>
        <dbReference type="Google" id="ProtNLM"/>
    </source>
</evidence>
<feature type="transmembrane region" description="Helical" evidence="1">
    <location>
        <begin position="12"/>
        <end position="31"/>
    </location>
</feature>
<dbReference type="Proteomes" id="UP001385951">
    <property type="component" value="Unassembled WGS sequence"/>
</dbReference>
<reference evidence="3 4" key="1">
    <citation type="submission" date="2022-09" db="EMBL/GenBank/DDBJ databases">
        <authorList>
            <person name="Palmer J.M."/>
        </authorList>
    </citation>
    <scope>NUCLEOTIDE SEQUENCE [LARGE SCALE GENOMIC DNA]</scope>
    <source>
        <strain evidence="3 4">DSM 7382</strain>
    </source>
</reference>
<evidence type="ECO:0000313" key="2">
    <source>
        <dbReference type="EMBL" id="KAK7676261.1"/>
    </source>
</evidence>
<organism evidence="3 4">
    <name type="scientific">Cerrena zonata</name>
    <dbReference type="NCBI Taxonomy" id="2478898"/>
    <lineage>
        <taxon>Eukaryota</taxon>
        <taxon>Fungi</taxon>
        <taxon>Dikarya</taxon>
        <taxon>Basidiomycota</taxon>
        <taxon>Agaricomycotina</taxon>
        <taxon>Agaricomycetes</taxon>
        <taxon>Polyporales</taxon>
        <taxon>Cerrenaceae</taxon>
        <taxon>Cerrena</taxon>
    </lineage>
</organism>